<evidence type="ECO:0000313" key="1">
    <source>
        <dbReference type="EMBL" id="PNH12262.1"/>
    </source>
</evidence>
<organism evidence="1 2">
    <name type="scientific">Tetrabaena socialis</name>
    <dbReference type="NCBI Taxonomy" id="47790"/>
    <lineage>
        <taxon>Eukaryota</taxon>
        <taxon>Viridiplantae</taxon>
        <taxon>Chlorophyta</taxon>
        <taxon>core chlorophytes</taxon>
        <taxon>Chlorophyceae</taxon>
        <taxon>CS clade</taxon>
        <taxon>Chlamydomonadales</taxon>
        <taxon>Tetrabaenaceae</taxon>
        <taxon>Tetrabaena</taxon>
    </lineage>
</organism>
<evidence type="ECO:0008006" key="3">
    <source>
        <dbReference type="Google" id="ProtNLM"/>
    </source>
</evidence>
<dbReference type="Gene3D" id="3.30.710.10">
    <property type="entry name" value="Potassium Channel Kv1.1, Chain A"/>
    <property type="match status" value="1"/>
</dbReference>
<reference evidence="1 2" key="1">
    <citation type="journal article" date="2017" name="Mol. Biol. Evol.">
        <title>The 4-celled Tetrabaena socialis nuclear genome reveals the essential components for genetic control of cell number at the origin of multicellularity in the volvocine lineage.</title>
        <authorList>
            <person name="Featherston J."/>
            <person name="Arakaki Y."/>
            <person name="Hanschen E.R."/>
            <person name="Ferris P.J."/>
            <person name="Michod R.E."/>
            <person name="Olson B.J.S.C."/>
            <person name="Nozaki H."/>
            <person name="Durand P.M."/>
        </authorList>
    </citation>
    <scope>NUCLEOTIDE SEQUENCE [LARGE SCALE GENOMIC DNA]</scope>
    <source>
        <strain evidence="1 2">NIES-571</strain>
    </source>
</reference>
<name>A0A2J8AIC3_9CHLO</name>
<evidence type="ECO:0000313" key="2">
    <source>
        <dbReference type="Proteomes" id="UP000236333"/>
    </source>
</evidence>
<sequence length="304" mass="32534">MLGDLGDGCPAELLVEDEPEEWRDLLPLIYPRMSTPRLTWMMVRRVLRLAHKFDIPLVLKACESFLASMPLSASKADPNYVLHWLQVSERLHLDHLTNRAIHYFHHGDAVRPPHVCDYCGCSSSSSRGSFTDAAVGPQHQQQCSCACAVCSGSRMLCACGTSVRGTGAVSSRPPTPPHHRYTAREPGLQATGGGGSGVGAVAVAMLNRQRRYHVPLSVLGAEAQAASMARTQPRSDPDLPLVVGGYSTPPRYGTPYSGSAGVAVGGGAVKVRDVVLRDRGGLQRLSVRVLVDMLSPPTPPAAAR</sequence>
<accession>A0A2J8AIC3</accession>
<dbReference type="OrthoDB" id="549837at2759"/>
<dbReference type="InterPro" id="IPR011333">
    <property type="entry name" value="SKP1/BTB/POZ_sf"/>
</dbReference>
<dbReference type="AlphaFoldDB" id="A0A2J8AIC3"/>
<dbReference type="Proteomes" id="UP000236333">
    <property type="component" value="Unassembled WGS sequence"/>
</dbReference>
<dbReference type="EMBL" id="PGGS01000012">
    <property type="protein sequence ID" value="PNH12262.1"/>
    <property type="molecule type" value="Genomic_DNA"/>
</dbReference>
<proteinExistence type="predicted"/>
<protein>
    <recommendedName>
        <fullName evidence="3">BTB domain-containing protein</fullName>
    </recommendedName>
</protein>
<gene>
    <name evidence="1" type="ORF">TSOC_000865</name>
</gene>
<comment type="caution">
    <text evidence="1">The sequence shown here is derived from an EMBL/GenBank/DDBJ whole genome shotgun (WGS) entry which is preliminary data.</text>
</comment>
<keyword evidence="2" id="KW-1185">Reference proteome</keyword>